<sequence length="307" mass="33647">MDASSLSHGVPCAPYLAFKHVAGSDQPVLYNFSEKKVDDVVGDVGALANGNCWATPQGWILVRDAPVVDHLPGRSSQPFWNGEDPAAASTGGEPYLSTYCTCLLSDYPADDAGKTTGTSSSSCLVLLVETDAPYDGHREKLVISPIVACRGKFYFNGCSFEEVGVLEFLPAPAFSSITIRNAITGPKGCRKVFMVESKQELYMVSLMSPGLDLDVVHRCSVRRMDFVRDEWIQVGDIGDRAFLLSSWYFGASRSADECGLERNCIYMVYPWNKRVMIFDVGGRRTRSMDLDGAPASDQALWMLPTHP</sequence>
<gene>
    <name evidence="2" type="ORF">PVAP13_6KG305800</name>
</gene>
<proteinExistence type="predicted"/>
<name>A0A8T0RH44_PANVG</name>
<dbReference type="Proteomes" id="UP000823388">
    <property type="component" value="Chromosome 6K"/>
</dbReference>
<organism evidence="2 3">
    <name type="scientific">Panicum virgatum</name>
    <name type="common">Blackwell switchgrass</name>
    <dbReference type="NCBI Taxonomy" id="38727"/>
    <lineage>
        <taxon>Eukaryota</taxon>
        <taxon>Viridiplantae</taxon>
        <taxon>Streptophyta</taxon>
        <taxon>Embryophyta</taxon>
        <taxon>Tracheophyta</taxon>
        <taxon>Spermatophyta</taxon>
        <taxon>Magnoliopsida</taxon>
        <taxon>Liliopsida</taxon>
        <taxon>Poales</taxon>
        <taxon>Poaceae</taxon>
        <taxon>PACMAD clade</taxon>
        <taxon>Panicoideae</taxon>
        <taxon>Panicodae</taxon>
        <taxon>Paniceae</taxon>
        <taxon>Panicinae</taxon>
        <taxon>Panicum</taxon>
        <taxon>Panicum sect. Hiantes</taxon>
    </lineage>
</organism>
<accession>A0A8T0RH44</accession>
<evidence type="ECO:0000259" key="1">
    <source>
        <dbReference type="Pfam" id="PF03478"/>
    </source>
</evidence>
<dbReference type="InterPro" id="IPR005174">
    <property type="entry name" value="KIB1-4_b-propeller"/>
</dbReference>
<keyword evidence="3" id="KW-1185">Reference proteome</keyword>
<evidence type="ECO:0000313" key="3">
    <source>
        <dbReference type="Proteomes" id="UP000823388"/>
    </source>
</evidence>
<reference evidence="2" key="1">
    <citation type="submission" date="2020-05" db="EMBL/GenBank/DDBJ databases">
        <title>WGS assembly of Panicum virgatum.</title>
        <authorList>
            <person name="Lovell J.T."/>
            <person name="Jenkins J."/>
            <person name="Shu S."/>
            <person name="Juenger T.E."/>
            <person name="Schmutz J."/>
        </authorList>
    </citation>
    <scope>NUCLEOTIDE SEQUENCE</scope>
    <source>
        <strain evidence="2">AP13</strain>
    </source>
</reference>
<comment type="caution">
    <text evidence="2">The sequence shown here is derived from an EMBL/GenBank/DDBJ whole genome shotgun (WGS) entry which is preliminary data.</text>
</comment>
<dbReference type="Pfam" id="PF03478">
    <property type="entry name" value="Beta-prop_KIB1-4"/>
    <property type="match status" value="1"/>
</dbReference>
<dbReference type="PANTHER" id="PTHR33127:SF85">
    <property type="entry name" value="OS11G0436500 PROTEIN"/>
    <property type="match status" value="1"/>
</dbReference>
<protein>
    <recommendedName>
        <fullName evidence="1">KIB1-4 beta-propeller domain-containing protein</fullName>
    </recommendedName>
</protein>
<dbReference type="EMBL" id="CM029047">
    <property type="protein sequence ID" value="KAG2584446.1"/>
    <property type="molecule type" value="Genomic_DNA"/>
</dbReference>
<dbReference type="PANTHER" id="PTHR33127">
    <property type="entry name" value="TRANSMEMBRANE PROTEIN"/>
    <property type="match status" value="1"/>
</dbReference>
<dbReference type="AlphaFoldDB" id="A0A8T0RH44"/>
<feature type="domain" description="KIB1-4 beta-propeller" evidence="1">
    <location>
        <begin position="46"/>
        <end position="268"/>
    </location>
</feature>
<evidence type="ECO:0000313" key="2">
    <source>
        <dbReference type="EMBL" id="KAG2584446.1"/>
    </source>
</evidence>